<proteinExistence type="predicted"/>
<dbReference type="Proteomes" id="UP001143474">
    <property type="component" value="Unassembled WGS sequence"/>
</dbReference>
<evidence type="ECO:0000313" key="3">
    <source>
        <dbReference type="Proteomes" id="UP001143474"/>
    </source>
</evidence>
<dbReference type="EMBL" id="BSEV01000031">
    <property type="protein sequence ID" value="GLK14408.1"/>
    <property type="molecule type" value="Genomic_DNA"/>
</dbReference>
<reference evidence="2" key="2">
    <citation type="submission" date="2023-01" db="EMBL/GenBank/DDBJ databases">
        <authorList>
            <person name="Sun Q."/>
            <person name="Evtushenko L."/>
        </authorList>
    </citation>
    <scope>NUCLEOTIDE SEQUENCE</scope>
    <source>
        <strain evidence="2">VKM Ac-2007</strain>
    </source>
</reference>
<keyword evidence="3" id="KW-1185">Reference proteome</keyword>
<feature type="region of interest" description="Disordered" evidence="1">
    <location>
        <begin position="166"/>
        <end position="188"/>
    </location>
</feature>
<gene>
    <name evidence="2" type="ORF">GCM10017600_78200</name>
</gene>
<reference evidence="2" key="1">
    <citation type="journal article" date="2014" name="Int. J. Syst. Evol. Microbiol.">
        <title>Complete genome sequence of Corynebacterium casei LMG S-19264T (=DSM 44701T), isolated from a smear-ripened cheese.</title>
        <authorList>
            <consortium name="US DOE Joint Genome Institute (JGI-PGF)"/>
            <person name="Walter F."/>
            <person name="Albersmeier A."/>
            <person name="Kalinowski J."/>
            <person name="Ruckert C."/>
        </authorList>
    </citation>
    <scope>NUCLEOTIDE SEQUENCE</scope>
    <source>
        <strain evidence="2">VKM Ac-2007</strain>
    </source>
</reference>
<evidence type="ECO:0000256" key="1">
    <source>
        <dbReference type="SAM" id="MobiDB-lite"/>
    </source>
</evidence>
<organism evidence="2 3">
    <name type="scientific">Streptosporangium carneum</name>
    <dbReference type="NCBI Taxonomy" id="47481"/>
    <lineage>
        <taxon>Bacteria</taxon>
        <taxon>Bacillati</taxon>
        <taxon>Actinomycetota</taxon>
        <taxon>Actinomycetes</taxon>
        <taxon>Streptosporangiales</taxon>
        <taxon>Streptosporangiaceae</taxon>
        <taxon>Streptosporangium</taxon>
    </lineage>
</organism>
<name>A0A9W6IB20_9ACTN</name>
<accession>A0A9W6IB20</accession>
<comment type="caution">
    <text evidence="2">The sequence shown here is derived from an EMBL/GenBank/DDBJ whole genome shotgun (WGS) entry which is preliminary data.</text>
</comment>
<evidence type="ECO:0000313" key="2">
    <source>
        <dbReference type="EMBL" id="GLK14408.1"/>
    </source>
</evidence>
<dbReference type="AlphaFoldDB" id="A0A9W6IB20"/>
<protein>
    <submittedName>
        <fullName evidence="2">Uncharacterized protein</fullName>
    </submittedName>
</protein>
<sequence length="188" mass="19652">MEPAAELQQFAGEAERLGAVGASCHPADLTDQRHLACDRVDQQGRPHDGLGLNVAGEDVTQTGDDGTAGRAAGQADEVLVRQFCFRQCGLAGWCVFRLDSGFGEGVSGGQAEGHAGRVGHVQAVGDAFDDFERGDLNGPFHDLADLSLAEVHRDADAGLAGSGVLADEPEELPDVPTSEAFQDFRALP</sequence>